<feature type="non-terminal residue" evidence="2">
    <location>
        <position position="1"/>
    </location>
</feature>
<gene>
    <name evidence="2" type="ORF">BDP27DRAFT_1235434</name>
</gene>
<dbReference type="InterPro" id="IPR046700">
    <property type="entry name" value="DUF6570"/>
</dbReference>
<evidence type="ECO:0000313" key="2">
    <source>
        <dbReference type="EMBL" id="KAF9061360.1"/>
    </source>
</evidence>
<protein>
    <recommendedName>
        <fullName evidence="1">DUF6570 domain-containing protein</fullName>
    </recommendedName>
</protein>
<dbReference type="Pfam" id="PF20209">
    <property type="entry name" value="DUF6570"/>
    <property type="match status" value="1"/>
</dbReference>
<dbReference type="EMBL" id="JADNRY010000205">
    <property type="protein sequence ID" value="KAF9061360.1"/>
    <property type="molecule type" value="Genomic_DNA"/>
</dbReference>
<keyword evidence="3" id="KW-1185">Reference proteome</keyword>
<reference evidence="2" key="1">
    <citation type="submission" date="2020-11" db="EMBL/GenBank/DDBJ databases">
        <authorList>
            <consortium name="DOE Joint Genome Institute"/>
            <person name="Ahrendt S."/>
            <person name="Riley R."/>
            <person name="Andreopoulos W."/>
            <person name="Labutti K."/>
            <person name="Pangilinan J."/>
            <person name="Ruiz-Duenas F.J."/>
            <person name="Barrasa J.M."/>
            <person name="Sanchez-Garcia M."/>
            <person name="Camarero S."/>
            <person name="Miyauchi S."/>
            <person name="Serrano A."/>
            <person name="Linde D."/>
            <person name="Babiker R."/>
            <person name="Drula E."/>
            <person name="Ayuso-Fernandez I."/>
            <person name="Pacheco R."/>
            <person name="Padilla G."/>
            <person name="Ferreira P."/>
            <person name="Barriuso J."/>
            <person name="Kellner H."/>
            <person name="Castanera R."/>
            <person name="Alfaro M."/>
            <person name="Ramirez L."/>
            <person name="Pisabarro A.G."/>
            <person name="Kuo A."/>
            <person name="Tritt A."/>
            <person name="Lipzen A."/>
            <person name="He G."/>
            <person name="Yan M."/>
            <person name="Ng V."/>
            <person name="Cullen D."/>
            <person name="Martin F."/>
            <person name="Rosso M.-N."/>
            <person name="Henrissat B."/>
            <person name="Hibbett D."/>
            <person name="Martinez A.T."/>
            <person name="Grigoriev I.V."/>
        </authorList>
    </citation>
    <scope>NUCLEOTIDE SEQUENCE</scope>
    <source>
        <strain evidence="2">AH 40177</strain>
    </source>
</reference>
<feature type="domain" description="DUF6570" evidence="1">
    <location>
        <begin position="1"/>
        <end position="76"/>
    </location>
</feature>
<evidence type="ECO:0000259" key="1">
    <source>
        <dbReference type="Pfam" id="PF20209"/>
    </source>
</evidence>
<sequence>NTVIFVNPTAQLYETLPPPIEDALDDILAVIFTGPSEPLPEDLRWSPFFVRKKVIENALTWLKLNHPDYADLDMQKSADNLLLYPEEGVLAIMDYQYATSNKIPEATGLDNQEYEEGTSSGPCPFRVHGLTEKQVSEMGLDEMKIQALQYMNGGGNILEIQHGSKTESIYDNSQLYPKMFPWLFPYGSGGIGTSTLSEVEHIKHLLLYHDKGLFGNTNLDFV</sequence>
<comment type="caution">
    <text evidence="2">The sequence shown here is derived from an EMBL/GenBank/DDBJ whole genome shotgun (WGS) entry which is preliminary data.</text>
</comment>
<organism evidence="2 3">
    <name type="scientific">Rhodocollybia butyracea</name>
    <dbReference type="NCBI Taxonomy" id="206335"/>
    <lineage>
        <taxon>Eukaryota</taxon>
        <taxon>Fungi</taxon>
        <taxon>Dikarya</taxon>
        <taxon>Basidiomycota</taxon>
        <taxon>Agaricomycotina</taxon>
        <taxon>Agaricomycetes</taxon>
        <taxon>Agaricomycetidae</taxon>
        <taxon>Agaricales</taxon>
        <taxon>Marasmiineae</taxon>
        <taxon>Omphalotaceae</taxon>
        <taxon>Rhodocollybia</taxon>
    </lineage>
</organism>
<accession>A0A9P5PFX8</accession>
<dbReference type="OrthoDB" id="3221862at2759"/>
<proteinExistence type="predicted"/>
<name>A0A9P5PFX8_9AGAR</name>
<dbReference type="Proteomes" id="UP000772434">
    <property type="component" value="Unassembled WGS sequence"/>
</dbReference>
<dbReference type="AlphaFoldDB" id="A0A9P5PFX8"/>
<evidence type="ECO:0000313" key="3">
    <source>
        <dbReference type="Proteomes" id="UP000772434"/>
    </source>
</evidence>